<organism evidence="11 12">
    <name type="scientific">Zostera marina</name>
    <name type="common">Eelgrass</name>
    <dbReference type="NCBI Taxonomy" id="29655"/>
    <lineage>
        <taxon>Eukaryota</taxon>
        <taxon>Viridiplantae</taxon>
        <taxon>Streptophyta</taxon>
        <taxon>Embryophyta</taxon>
        <taxon>Tracheophyta</taxon>
        <taxon>Spermatophyta</taxon>
        <taxon>Magnoliopsida</taxon>
        <taxon>Liliopsida</taxon>
        <taxon>Zosteraceae</taxon>
        <taxon>Zostera</taxon>
    </lineage>
</organism>
<dbReference type="GO" id="GO:0010468">
    <property type="term" value="P:regulation of gene expression"/>
    <property type="evidence" value="ECO:0000318"/>
    <property type="project" value="GO_Central"/>
</dbReference>
<evidence type="ECO:0000256" key="5">
    <source>
        <dbReference type="ARBA" id="ARBA00023015"/>
    </source>
</evidence>
<keyword evidence="2" id="KW-0479">Metal-binding</keyword>
<dbReference type="Gene3D" id="2.60.120.650">
    <property type="entry name" value="Cupin"/>
    <property type="match status" value="1"/>
</dbReference>
<dbReference type="GO" id="GO:0046872">
    <property type="term" value="F:metal ion binding"/>
    <property type="evidence" value="ECO:0007669"/>
    <property type="project" value="UniProtKB-KW"/>
</dbReference>
<feature type="domain" description="JmjC" evidence="10">
    <location>
        <begin position="221"/>
        <end position="397"/>
    </location>
</feature>
<reference evidence="12" key="1">
    <citation type="journal article" date="2016" name="Nature">
        <title>The genome of the seagrass Zostera marina reveals angiosperm adaptation to the sea.</title>
        <authorList>
            <person name="Olsen J.L."/>
            <person name="Rouze P."/>
            <person name="Verhelst B."/>
            <person name="Lin Y.-C."/>
            <person name="Bayer T."/>
            <person name="Collen J."/>
            <person name="Dattolo E."/>
            <person name="De Paoli E."/>
            <person name="Dittami S."/>
            <person name="Maumus F."/>
            <person name="Michel G."/>
            <person name="Kersting A."/>
            <person name="Lauritano C."/>
            <person name="Lohaus R."/>
            <person name="Toepel M."/>
            <person name="Tonon T."/>
            <person name="Vanneste K."/>
            <person name="Amirebrahimi M."/>
            <person name="Brakel J."/>
            <person name="Bostroem C."/>
            <person name="Chovatia M."/>
            <person name="Grimwood J."/>
            <person name="Jenkins J.W."/>
            <person name="Jueterbock A."/>
            <person name="Mraz A."/>
            <person name="Stam W.T."/>
            <person name="Tice H."/>
            <person name="Bornberg-Bauer E."/>
            <person name="Green P.J."/>
            <person name="Pearson G.A."/>
            <person name="Procaccini G."/>
            <person name="Duarte C.M."/>
            <person name="Schmutz J."/>
            <person name="Reusch T.B.H."/>
            <person name="Van de Peer Y."/>
        </authorList>
    </citation>
    <scope>NUCLEOTIDE SEQUENCE [LARGE SCALE GENOMIC DNA]</scope>
    <source>
        <strain evidence="12">cv. Finnish</strain>
    </source>
</reference>
<keyword evidence="5" id="KW-0805">Transcription regulation</keyword>
<keyword evidence="6" id="KW-0804">Transcription</keyword>
<dbReference type="GO" id="GO:0016491">
    <property type="term" value="F:oxidoreductase activity"/>
    <property type="evidence" value="ECO:0007669"/>
    <property type="project" value="UniProtKB-KW"/>
</dbReference>
<dbReference type="PANTHER" id="PTHR10694:SF33">
    <property type="entry name" value="LYSINE-SPECIFIC DEMETHYLASE 5"/>
    <property type="match status" value="1"/>
</dbReference>
<dbReference type="GO" id="GO:0000785">
    <property type="term" value="C:chromatin"/>
    <property type="evidence" value="ECO:0000318"/>
    <property type="project" value="GO_Central"/>
</dbReference>
<evidence type="ECO:0000256" key="7">
    <source>
        <dbReference type="ARBA" id="ARBA00023242"/>
    </source>
</evidence>
<dbReference type="SMART" id="SM00545">
    <property type="entry name" value="JmjN"/>
    <property type="match status" value="1"/>
</dbReference>
<dbReference type="OMA" id="SPAVCHE"/>
<dbReference type="Pfam" id="PF02373">
    <property type="entry name" value="JmjC"/>
    <property type="match status" value="1"/>
</dbReference>
<dbReference type="EMBL" id="LFYR01000705">
    <property type="protein sequence ID" value="KMZ70881.1"/>
    <property type="molecule type" value="Genomic_DNA"/>
</dbReference>
<dbReference type="InterPro" id="IPR003347">
    <property type="entry name" value="JmjC_dom"/>
</dbReference>
<dbReference type="AlphaFoldDB" id="A0A0K9PPH7"/>
<dbReference type="STRING" id="29655.A0A0K9PPH7"/>
<protein>
    <submittedName>
        <fullName evidence="11">Lysine-specific demethylase 5B</fullName>
    </submittedName>
</protein>
<keyword evidence="3" id="KW-0560">Oxidoreductase</keyword>
<keyword evidence="12" id="KW-1185">Reference proteome</keyword>
<evidence type="ECO:0000259" key="9">
    <source>
        <dbReference type="PROSITE" id="PS51183"/>
    </source>
</evidence>
<evidence type="ECO:0000313" key="12">
    <source>
        <dbReference type="Proteomes" id="UP000036987"/>
    </source>
</evidence>
<feature type="region of interest" description="Disordered" evidence="8">
    <location>
        <begin position="625"/>
        <end position="658"/>
    </location>
</feature>
<dbReference type="GO" id="GO:0008168">
    <property type="term" value="F:methyltransferase activity"/>
    <property type="evidence" value="ECO:0007669"/>
    <property type="project" value="UniProtKB-KW"/>
</dbReference>
<evidence type="ECO:0000256" key="2">
    <source>
        <dbReference type="ARBA" id="ARBA00022723"/>
    </source>
</evidence>
<evidence type="ECO:0000313" key="11">
    <source>
        <dbReference type="EMBL" id="KMZ70881.1"/>
    </source>
</evidence>
<dbReference type="OrthoDB" id="1678912at2759"/>
<sequence>MVVFGVDTLLYGRRRIGRTKSTTEQIDPCNMLTRSGGDSFGTRQHHHSNAADSFLKKRKVDRFECSNLEWIDRIPHCPVFSPSKQEFQDPLDFLTRIAPLASKFGICKIISPLNASVPAGKVLMKENSGFKFTTRVQPLRFSEWNQEDRINFFMSGMNYTFREFDKMANKVFSRRYSSAGCLSPKFVEEEFWQEMAFGKTESVEYACDVDGSAFSSSPDDPLGKSKWNLKTLSQLTKSILRLLENSIPGVTDPMLYIGMLFSMFAWHVEDHFLYSINYHHCGAPKTWYGVPGHAAMDFEKIVGKHVYSHEILSAKGLKRDAAAFDVLLGKTTMFPPNILLTHNVPVYRAVQNPGEFVITFPRAYHAGFSHGFNCGEAVNFAMGDWFPLGDVARGCYTLLNRAPLIPHEKLICKEAKLVYDNKKLVSNEDLISHYSIKVSFVHLMRTLHHARWLMLKSGARSCHSRFRPILCNICKRDCYLAYVICNCQDHPICLHHGTDMKDFCHCGRRVVISREDITLLESISQKFEQDNDEILEDVNKLAWDSGDFFLHKNEDGYAPYCEIKYENIPDKQTQPTNSIQSITPNASDQLGFVGSASLGDDDSDSEIFRVKRRIVLKADGNNNSFSKADSRFSKHQASEPIKGLSEEARNSRLTGSNKADDRQFHQFLSSKQTPEAPGLCYEISQWPREKKCPRERRKSAFLVNFGQIRREQRSSMKVRLNPLTVDRGKSYLNSITGQNSSTFKLPLQTKEKRSMLVASSFNSKLPR</sequence>
<dbReference type="SMART" id="SM00558">
    <property type="entry name" value="JmjC"/>
    <property type="match status" value="1"/>
</dbReference>
<evidence type="ECO:0000256" key="3">
    <source>
        <dbReference type="ARBA" id="ARBA00023002"/>
    </source>
</evidence>
<evidence type="ECO:0000256" key="4">
    <source>
        <dbReference type="ARBA" id="ARBA00023004"/>
    </source>
</evidence>
<dbReference type="GO" id="GO:0032452">
    <property type="term" value="F:histone demethylase activity"/>
    <property type="evidence" value="ECO:0000318"/>
    <property type="project" value="GO_Central"/>
</dbReference>
<dbReference type="GO" id="GO:0032259">
    <property type="term" value="P:methylation"/>
    <property type="evidence" value="ECO:0007669"/>
    <property type="project" value="UniProtKB-KW"/>
</dbReference>
<evidence type="ECO:0000256" key="6">
    <source>
        <dbReference type="ARBA" id="ARBA00023163"/>
    </source>
</evidence>
<proteinExistence type="predicted"/>
<dbReference type="PANTHER" id="PTHR10694">
    <property type="entry name" value="LYSINE-SPECIFIC DEMETHYLASE"/>
    <property type="match status" value="1"/>
</dbReference>
<dbReference type="GO" id="GO:0040029">
    <property type="term" value="P:epigenetic regulation of gene expression"/>
    <property type="evidence" value="ECO:0007669"/>
    <property type="project" value="UniProtKB-ARBA"/>
</dbReference>
<dbReference type="GO" id="GO:0141052">
    <property type="term" value="F:histone H3 demethylase activity"/>
    <property type="evidence" value="ECO:0007669"/>
    <property type="project" value="UniProtKB-ARBA"/>
</dbReference>
<accession>A0A0K9PPH7</accession>
<keyword evidence="7" id="KW-0539">Nucleus</keyword>
<dbReference type="GO" id="GO:0005634">
    <property type="term" value="C:nucleus"/>
    <property type="evidence" value="ECO:0000318"/>
    <property type="project" value="GO_Central"/>
</dbReference>
<keyword evidence="4" id="KW-0408">Iron</keyword>
<dbReference type="GO" id="GO:0006338">
    <property type="term" value="P:chromatin remodeling"/>
    <property type="evidence" value="ECO:0000318"/>
    <property type="project" value="GO_Central"/>
</dbReference>
<dbReference type="PROSITE" id="PS51184">
    <property type="entry name" value="JMJC"/>
    <property type="match status" value="1"/>
</dbReference>
<dbReference type="Pfam" id="PF02928">
    <property type="entry name" value="zf-C5HC2"/>
    <property type="match status" value="1"/>
</dbReference>
<feature type="domain" description="JmjN" evidence="9">
    <location>
        <begin position="77"/>
        <end position="118"/>
    </location>
</feature>
<comment type="cofactor">
    <cofactor evidence="1">
        <name>Fe(2+)</name>
        <dbReference type="ChEBI" id="CHEBI:29033"/>
    </cofactor>
</comment>
<gene>
    <name evidence="11" type="ORF">ZOSMA_192G00580</name>
</gene>
<comment type="caution">
    <text evidence="11">The sequence shown here is derived from an EMBL/GenBank/DDBJ whole genome shotgun (WGS) entry which is preliminary data.</text>
</comment>
<dbReference type="Pfam" id="PF02375">
    <property type="entry name" value="JmjN"/>
    <property type="match status" value="1"/>
</dbReference>
<evidence type="ECO:0000259" key="10">
    <source>
        <dbReference type="PROSITE" id="PS51184"/>
    </source>
</evidence>
<evidence type="ECO:0000256" key="1">
    <source>
        <dbReference type="ARBA" id="ARBA00001954"/>
    </source>
</evidence>
<dbReference type="FunFam" id="2.60.120.650:FF:000016">
    <property type="entry name" value="Lysine-specific demethylase isoform A"/>
    <property type="match status" value="1"/>
</dbReference>
<dbReference type="Proteomes" id="UP000036987">
    <property type="component" value="Unassembled WGS sequence"/>
</dbReference>
<dbReference type="InterPro" id="IPR004198">
    <property type="entry name" value="Znf_C5HC2"/>
</dbReference>
<name>A0A0K9PPH7_ZOSMR</name>
<keyword evidence="11" id="KW-0489">Methyltransferase</keyword>
<dbReference type="InterPro" id="IPR003349">
    <property type="entry name" value="JmjN"/>
</dbReference>
<dbReference type="PROSITE" id="PS51183">
    <property type="entry name" value="JMJN"/>
    <property type="match status" value="1"/>
</dbReference>
<dbReference type="SUPFAM" id="SSF51197">
    <property type="entry name" value="Clavaminate synthase-like"/>
    <property type="match status" value="1"/>
</dbReference>
<keyword evidence="11" id="KW-0808">Transferase</keyword>
<evidence type="ECO:0000256" key="8">
    <source>
        <dbReference type="SAM" id="MobiDB-lite"/>
    </source>
</evidence>